<dbReference type="EMBL" id="JACJHX010000003">
    <property type="protein sequence ID" value="MBA9026177.1"/>
    <property type="molecule type" value="Genomic_DNA"/>
</dbReference>
<dbReference type="Proteomes" id="UP000626697">
    <property type="component" value="Unassembled WGS sequence"/>
</dbReference>
<feature type="region of interest" description="Disordered" evidence="1">
    <location>
        <begin position="25"/>
        <end position="46"/>
    </location>
</feature>
<accession>A0ABR6CMC2</accession>
<evidence type="ECO:0000313" key="2">
    <source>
        <dbReference type="EMBL" id="MBA9026177.1"/>
    </source>
</evidence>
<evidence type="ECO:0000313" key="3">
    <source>
        <dbReference type="Proteomes" id="UP000626697"/>
    </source>
</evidence>
<sequence length="46" mass="5463">MKKEEKQHEKGTKISHAEELEIIFGYSNRKNGQPVPQPKDYDEIEY</sequence>
<comment type="caution">
    <text evidence="2">The sequence shown here is derived from an EMBL/GenBank/DDBJ whole genome shotgun (WGS) entry which is preliminary data.</text>
</comment>
<organism evidence="2 3">
    <name type="scientific">Peribacillus huizhouensis</name>
    <dbReference type="NCBI Taxonomy" id="1501239"/>
    <lineage>
        <taxon>Bacteria</taxon>
        <taxon>Bacillati</taxon>
        <taxon>Bacillota</taxon>
        <taxon>Bacilli</taxon>
        <taxon>Bacillales</taxon>
        <taxon>Bacillaceae</taxon>
        <taxon>Peribacillus</taxon>
    </lineage>
</organism>
<proteinExistence type="predicted"/>
<keyword evidence="3" id="KW-1185">Reference proteome</keyword>
<reference evidence="2 3" key="1">
    <citation type="submission" date="2020-08" db="EMBL/GenBank/DDBJ databases">
        <title>Genomic Encyclopedia of Type Strains, Phase IV (KMG-IV): sequencing the most valuable type-strain genomes for metagenomic binning, comparative biology and taxonomic classification.</title>
        <authorList>
            <person name="Goeker M."/>
        </authorList>
    </citation>
    <scope>NUCLEOTIDE SEQUENCE [LARGE SCALE GENOMIC DNA]</scope>
    <source>
        <strain evidence="2 3">DSM 105481</strain>
    </source>
</reference>
<protein>
    <submittedName>
        <fullName evidence="2">Uncharacterized protein</fullName>
    </submittedName>
</protein>
<dbReference type="RefSeq" id="WP_182502089.1">
    <property type="nucleotide sequence ID" value="NZ_JACJHX010000003.1"/>
</dbReference>
<gene>
    <name evidence="2" type="ORF">HNP81_001462</name>
</gene>
<name>A0ABR6CMC2_9BACI</name>
<evidence type="ECO:0000256" key="1">
    <source>
        <dbReference type="SAM" id="MobiDB-lite"/>
    </source>
</evidence>